<comment type="caution">
    <text evidence="11">The sequence shown here is derived from an EMBL/GenBank/DDBJ whole genome shotgun (WGS) entry which is preliminary data.</text>
</comment>
<dbReference type="Proteomes" id="UP001210231">
    <property type="component" value="Unassembled WGS sequence"/>
</dbReference>
<evidence type="ECO:0000256" key="6">
    <source>
        <dbReference type="ARBA" id="ARBA00035243"/>
    </source>
</evidence>
<keyword evidence="5 7" id="KW-0687">Ribonucleoprotein</keyword>
<keyword evidence="12" id="KW-1185">Reference proteome</keyword>
<comment type="similarity">
    <text evidence="1 7 8">Belongs to the universal ribosomal protein uL3 family.</text>
</comment>
<protein>
    <recommendedName>
        <fullName evidence="6 7">Large ribosomal subunit protein uL3</fullName>
    </recommendedName>
</protein>
<accession>A0ABT4UJU4</accession>
<evidence type="ECO:0000256" key="7">
    <source>
        <dbReference type="HAMAP-Rule" id="MF_01325"/>
    </source>
</evidence>
<evidence type="ECO:0000256" key="3">
    <source>
        <dbReference type="ARBA" id="ARBA00022884"/>
    </source>
</evidence>
<feature type="region of interest" description="Disordered" evidence="10">
    <location>
        <begin position="126"/>
        <end position="152"/>
    </location>
</feature>
<dbReference type="InterPro" id="IPR000597">
    <property type="entry name" value="Ribosomal_uL3"/>
</dbReference>
<keyword evidence="2 7" id="KW-0699">rRNA-binding</keyword>
<comment type="subunit">
    <text evidence="7 9">Part of the 50S ribosomal subunit. Forms a cluster with proteins L14 and L19.</text>
</comment>
<dbReference type="GO" id="GO:0005840">
    <property type="term" value="C:ribosome"/>
    <property type="evidence" value="ECO:0007669"/>
    <property type="project" value="UniProtKB-KW"/>
</dbReference>
<dbReference type="EMBL" id="JAQGEF010000010">
    <property type="protein sequence ID" value="MDA3615124.1"/>
    <property type="molecule type" value="Genomic_DNA"/>
</dbReference>
<evidence type="ECO:0000256" key="5">
    <source>
        <dbReference type="ARBA" id="ARBA00023274"/>
    </source>
</evidence>
<sequence>MKGIIGKKIGMTSVFDAAGKQVACTIVEAGPNVVTQLKTVGTDGYAATQLAFGEKKEKNTTKAEKNHFAKAQTSPKSFVKEFRNFSLEKNLGETVTVDIFAEGEKVDVVGTTKGKGFQGVVKRHGFSGVGQQSHGQHDRQRAPGSIGNSSDASRVFKGMRMAGRMGNDRVKLKGLKVIKVFPDQNYILISGSVPGHNGSIVLIQK</sequence>
<evidence type="ECO:0000256" key="8">
    <source>
        <dbReference type="RuleBase" id="RU003905"/>
    </source>
</evidence>
<gene>
    <name evidence="7 11" type="primary">rplC</name>
    <name evidence="11" type="ORF">O3P16_09920</name>
</gene>
<evidence type="ECO:0000313" key="11">
    <source>
        <dbReference type="EMBL" id="MDA3615124.1"/>
    </source>
</evidence>
<keyword evidence="4 7" id="KW-0689">Ribosomal protein</keyword>
<dbReference type="PROSITE" id="PS00474">
    <property type="entry name" value="RIBOSOMAL_L3"/>
    <property type="match status" value="1"/>
</dbReference>
<dbReference type="HAMAP" id="MF_01325_B">
    <property type="entry name" value="Ribosomal_uL3_B"/>
    <property type="match status" value="1"/>
</dbReference>
<dbReference type="Gene3D" id="2.40.30.10">
    <property type="entry name" value="Translation factors"/>
    <property type="match status" value="1"/>
</dbReference>
<dbReference type="SUPFAM" id="SSF50447">
    <property type="entry name" value="Translation proteins"/>
    <property type="match status" value="1"/>
</dbReference>
<dbReference type="InterPro" id="IPR019927">
    <property type="entry name" value="Ribosomal_uL3_bac/org-type"/>
</dbReference>
<dbReference type="NCBIfam" id="TIGR03625">
    <property type="entry name" value="L3_bact"/>
    <property type="match status" value="1"/>
</dbReference>
<proteinExistence type="inferred from homology"/>
<dbReference type="InterPro" id="IPR019926">
    <property type="entry name" value="Ribosomal_uL3_CS"/>
</dbReference>
<dbReference type="InterPro" id="IPR009000">
    <property type="entry name" value="Transl_B-barrel_sf"/>
</dbReference>
<dbReference type="PANTHER" id="PTHR11229:SF16">
    <property type="entry name" value="LARGE RIBOSOMAL SUBUNIT PROTEIN UL3C"/>
    <property type="match status" value="1"/>
</dbReference>
<dbReference type="Gene3D" id="3.30.160.810">
    <property type="match status" value="1"/>
</dbReference>
<keyword evidence="3 7" id="KW-0694">RNA-binding</keyword>
<evidence type="ECO:0000256" key="9">
    <source>
        <dbReference type="RuleBase" id="RU003906"/>
    </source>
</evidence>
<organism evidence="11 12">
    <name type="scientific">Polluticaenibacter yanchengensis</name>
    <dbReference type="NCBI Taxonomy" id="3014562"/>
    <lineage>
        <taxon>Bacteria</taxon>
        <taxon>Pseudomonadati</taxon>
        <taxon>Bacteroidota</taxon>
        <taxon>Chitinophagia</taxon>
        <taxon>Chitinophagales</taxon>
        <taxon>Chitinophagaceae</taxon>
        <taxon>Polluticaenibacter</taxon>
    </lineage>
</organism>
<dbReference type="Pfam" id="PF00297">
    <property type="entry name" value="Ribosomal_L3"/>
    <property type="match status" value="1"/>
</dbReference>
<evidence type="ECO:0000313" key="12">
    <source>
        <dbReference type="Proteomes" id="UP001210231"/>
    </source>
</evidence>
<evidence type="ECO:0000256" key="1">
    <source>
        <dbReference type="ARBA" id="ARBA00006540"/>
    </source>
</evidence>
<reference evidence="11 12" key="1">
    <citation type="submission" date="2022-12" db="EMBL/GenBank/DDBJ databases">
        <title>Chitinophagaceae gen. sp. nov., a new member of the family Chitinophagaceae, isolated from soil in a chemical factory.</title>
        <authorList>
            <person name="Ke Z."/>
        </authorList>
    </citation>
    <scope>NUCLEOTIDE SEQUENCE [LARGE SCALE GENOMIC DNA]</scope>
    <source>
        <strain evidence="11 12">LY-5</strain>
    </source>
</reference>
<evidence type="ECO:0000256" key="10">
    <source>
        <dbReference type="SAM" id="MobiDB-lite"/>
    </source>
</evidence>
<dbReference type="RefSeq" id="WP_407031448.1">
    <property type="nucleotide sequence ID" value="NZ_JAQGEF010000010.1"/>
</dbReference>
<evidence type="ECO:0000256" key="4">
    <source>
        <dbReference type="ARBA" id="ARBA00022980"/>
    </source>
</evidence>
<comment type="function">
    <text evidence="7 9">One of the primary rRNA binding proteins, it binds directly near the 3'-end of the 23S rRNA, where it nucleates assembly of the 50S subunit.</text>
</comment>
<evidence type="ECO:0000256" key="2">
    <source>
        <dbReference type="ARBA" id="ARBA00022730"/>
    </source>
</evidence>
<dbReference type="PANTHER" id="PTHR11229">
    <property type="entry name" value="50S RIBOSOMAL PROTEIN L3"/>
    <property type="match status" value="1"/>
</dbReference>
<name>A0ABT4UJU4_9BACT</name>